<comment type="caution">
    <text evidence="2">The sequence shown here is derived from an EMBL/GenBank/DDBJ whole genome shotgun (WGS) entry which is preliminary data.</text>
</comment>
<dbReference type="SUPFAM" id="SSF47090">
    <property type="entry name" value="PGBD-like"/>
    <property type="match status" value="1"/>
</dbReference>
<dbReference type="Gene3D" id="1.10.101.10">
    <property type="entry name" value="PGBD-like superfamily/PGBD"/>
    <property type="match status" value="1"/>
</dbReference>
<gene>
    <name evidence="2" type="ORF">GCM10018781_68820</name>
</gene>
<dbReference type="Proteomes" id="UP000617734">
    <property type="component" value="Unassembled WGS sequence"/>
</dbReference>
<accession>A0A919L477</accession>
<evidence type="ECO:0000313" key="2">
    <source>
        <dbReference type="EMBL" id="GHH82884.1"/>
    </source>
</evidence>
<dbReference type="AlphaFoldDB" id="A0A919L477"/>
<evidence type="ECO:0000256" key="1">
    <source>
        <dbReference type="SAM" id="SignalP"/>
    </source>
</evidence>
<dbReference type="InterPro" id="IPR036366">
    <property type="entry name" value="PGBDSf"/>
</dbReference>
<proteinExistence type="predicted"/>
<organism evidence="2 3">
    <name type="scientific">Kitasatospora indigofera</name>
    <dbReference type="NCBI Taxonomy" id="67307"/>
    <lineage>
        <taxon>Bacteria</taxon>
        <taxon>Bacillati</taxon>
        <taxon>Actinomycetota</taxon>
        <taxon>Actinomycetes</taxon>
        <taxon>Kitasatosporales</taxon>
        <taxon>Streptomycetaceae</taxon>
        <taxon>Kitasatospora</taxon>
    </lineage>
</organism>
<sequence length="141" mass="15034">MMKKFVTRLGLTAGVAALALGGVSGTAQATPGAAYVGPGYPNNPHAVWCVQHLMNDVSRQYGQPTVDEDGVWGPKTFAAVKTFQNRFWATSSNGADGIVGPTTGEYLLSYGDAYYGRGNYCFWYLPSPDATFLPVAGTRLD</sequence>
<reference evidence="2" key="1">
    <citation type="journal article" date="2014" name="Int. J. Syst. Evol. Microbiol.">
        <title>Complete genome sequence of Corynebacterium casei LMG S-19264T (=DSM 44701T), isolated from a smear-ripened cheese.</title>
        <authorList>
            <consortium name="US DOE Joint Genome Institute (JGI-PGF)"/>
            <person name="Walter F."/>
            <person name="Albersmeier A."/>
            <person name="Kalinowski J."/>
            <person name="Ruckert C."/>
        </authorList>
    </citation>
    <scope>NUCLEOTIDE SEQUENCE</scope>
    <source>
        <strain evidence="2">JCM 4646</strain>
    </source>
</reference>
<feature type="signal peptide" evidence="1">
    <location>
        <begin position="1"/>
        <end position="29"/>
    </location>
</feature>
<feature type="chain" id="PRO_5037619323" description="Peptidoglycan binding-like domain-containing protein" evidence="1">
    <location>
        <begin position="30"/>
        <end position="141"/>
    </location>
</feature>
<evidence type="ECO:0008006" key="4">
    <source>
        <dbReference type="Google" id="ProtNLM"/>
    </source>
</evidence>
<dbReference type="InterPro" id="IPR036365">
    <property type="entry name" value="PGBD-like_sf"/>
</dbReference>
<keyword evidence="3" id="KW-1185">Reference proteome</keyword>
<dbReference type="GeneID" id="95357144"/>
<reference evidence="2" key="2">
    <citation type="submission" date="2020-09" db="EMBL/GenBank/DDBJ databases">
        <authorList>
            <person name="Sun Q."/>
            <person name="Ohkuma M."/>
        </authorList>
    </citation>
    <scope>NUCLEOTIDE SEQUENCE</scope>
    <source>
        <strain evidence="2">JCM 4646</strain>
    </source>
</reference>
<evidence type="ECO:0000313" key="3">
    <source>
        <dbReference type="Proteomes" id="UP000617734"/>
    </source>
</evidence>
<name>A0A919L477_9ACTN</name>
<dbReference type="RefSeq" id="WP_190214837.1">
    <property type="nucleotide sequence ID" value="NZ_BNBO01000061.1"/>
</dbReference>
<keyword evidence="1" id="KW-0732">Signal</keyword>
<protein>
    <recommendedName>
        <fullName evidence="4">Peptidoglycan binding-like domain-containing protein</fullName>
    </recommendedName>
</protein>
<dbReference type="EMBL" id="BNBO01000061">
    <property type="protein sequence ID" value="GHH82884.1"/>
    <property type="molecule type" value="Genomic_DNA"/>
</dbReference>